<proteinExistence type="predicted"/>
<dbReference type="EMBL" id="CAXLJM020000135">
    <property type="protein sequence ID" value="CAL8140282.1"/>
    <property type="molecule type" value="Genomic_DNA"/>
</dbReference>
<dbReference type="Proteomes" id="UP001642540">
    <property type="component" value="Unassembled WGS sequence"/>
</dbReference>
<keyword evidence="3" id="KW-1185">Reference proteome</keyword>
<sequence>MFARVLECAVCQTTFNTRKKWLTHLLQPDHQSKAQEEICRWDQSERDCALVAFSALPIASLELLQFFSKGSMDLVTDFVWFDNRPKVGFIRFESKYKLEEILTSVGVPDVRINDQLVQIKRAGECLQLEWQELIPLRFEELLKGSAQQECELEPPLDIIFNQNTNIPITFVRRRKPDPAQFLFSQYDLICQEIEIPDEEFNAALKFLKMLQIELTKKFPSCQVVWFRNWYLKLKSTSATNELSFFVDQEGNYGNHITDIRTDYKQFPPMGKGKPNELFLTFPHLNITAVTDKIYKATDNFVCQTNGLTLTLCMVAVPSIFLPEVQACRLAAYFCSFDSRVKPLLTVIRYWAKINKIRLENLNETSYKVAPDPAALDWLVLFFLYNKMKILPTPQELKERSHPKLFYNLLDIGFHVDPSFAQQFSDLYKETDKEIHFFNVFNLVTMFFKFYSKELGLGTGRNIILNTRNGKIIPREKYVREIEPFPENLTVPETKRAKRGRVITIPEGSTFHLLHPLYPPFGFSLCDKNFVTTVCPAMEITGKKLKRALNLYKSGQKFDIKSVLQAIL</sequence>
<organism evidence="2 3">
    <name type="scientific">Orchesella dallaii</name>
    <dbReference type="NCBI Taxonomy" id="48710"/>
    <lineage>
        <taxon>Eukaryota</taxon>
        <taxon>Metazoa</taxon>
        <taxon>Ecdysozoa</taxon>
        <taxon>Arthropoda</taxon>
        <taxon>Hexapoda</taxon>
        <taxon>Collembola</taxon>
        <taxon>Entomobryomorpha</taxon>
        <taxon>Entomobryoidea</taxon>
        <taxon>Orchesellidae</taxon>
        <taxon>Orchesellinae</taxon>
        <taxon>Orchesella</taxon>
    </lineage>
</organism>
<comment type="caution">
    <text evidence="2">The sequence shown here is derived from an EMBL/GenBank/DDBJ whole genome shotgun (WGS) entry which is preliminary data.</text>
</comment>
<evidence type="ECO:0000313" key="3">
    <source>
        <dbReference type="Proteomes" id="UP001642540"/>
    </source>
</evidence>
<accession>A0ABP1S0L9</accession>
<dbReference type="InterPro" id="IPR013087">
    <property type="entry name" value="Znf_C2H2_type"/>
</dbReference>
<dbReference type="SUPFAM" id="SSF81631">
    <property type="entry name" value="PAP/OAS1 substrate-binding domain"/>
    <property type="match status" value="1"/>
</dbReference>
<dbReference type="PROSITE" id="PS00028">
    <property type="entry name" value="ZINC_FINGER_C2H2_1"/>
    <property type="match status" value="1"/>
</dbReference>
<dbReference type="Gene3D" id="1.10.1410.10">
    <property type="match status" value="1"/>
</dbReference>
<reference evidence="2 3" key="1">
    <citation type="submission" date="2024-08" db="EMBL/GenBank/DDBJ databases">
        <authorList>
            <person name="Cucini C."/>
            <person name="Frati F."/>
        </authorList>
    </citation>
    <scope>NUCLEOTIDE SEQUENCE [LARGE SCALE GENOMIC DNA]</scope>
</reference>
<evidence type="ECO:0000259" key="1">
    <source>
        <dbReference type="PROSITE" id="PS00028"/>
    </source>
</evidence>
<name>A0ABP1S0L9_9HEXA</name>
<evidence type="ECO:0000313" key="2">
    <source>
        <dbReference type="EMBL" id="CAL8140282.1"/>
    </source>
</evidence>
<gene>
    <name evidence="2" type="ORF">ODALV1_LOCUS28223</name>
</gene>
<feature type="domain" description="C2H2-type" evidence="1">
    <location>
        <begin position="8"/>
        <end position="30"/>
    </location>
</feature>
<protein>
    <recommendedName>
        <fullName evidence="1">C2H2-type domain-containing protein</fullName>
    </recommendedName>
</protein>